<dbReference type="InterPro" id="IPR029034">
    <property type="entry name" value="Cystine-knot_cytokine"/>
</dbReference>
<evidence type="ECO:0000256" key="7">
    <source>
        <dbReference type="ARBA" id="ARBA00023180"/>
    </source>
</evidence>
<evidence type="ECO:0000313" key="10">
    <source>
        <dbReference type="EnsemblMetazoa" id="XP_001952534.2"/>
    </source>
</evidence>
<dbReference type="AlphaFoldDB" id="A0A8R1W4A2"/>
<dbReference type="Proteomes" id="UP000007819">
    <property type="component" value="Chromosome A2"/>
</dbReference>
<dbReference type="GO" id="GO:0030514">
    <property type="term" value="P:negative regulation of BMP signaling pathway"/>
    <property type="evidence" value="ECO:0007669"/>
    <property type="project" value="TreeGrafter"/>
</dbReference>
<evidence type="ECO:0000256" key="6">
    <source>
        <dbReference type="ARBA" id="ARBA00023157"/>
    </source>
</evidence>
<keyword evidence="11" id="KW-1185">Reference proteome</keyword>
<evidence type="ECO:0000256" key="5">
    <source>
        <dbReference type="ARBA" id="ARBA00022729"/>
    </source>
</evidence>
<evidence type="ECO:0000256" key="8">
    <source>
        <dbReference type="SAM" id="MobiDB-lite"/>
    </source>
</evidence>
<keyword evidence="4" id="KW-0879">Wnt signaling pathway</keyword>
<dbReference type="PANTHER" id="PTHR14903">
    <property type="entry name" value="SCLEROSTIN-RELATED"/>
    <property type="match status" value="1"/>
</dbReference>
<feature type="region of interest" description="Disordered" evidence="8">
    <location>
        <begin position="488"/>
        <end position="518"/>
    </location>
</feature>
<dbReference type="PANTHER" id="PTHR14903:SF6">
    <property type="entry name" value="CTCK DOMAIN-CONTAINING PROTEIN"/>
    <property type="match status" value="1"/>
</dbReference>
<dbReference type="GO" id="GO:0016055">
    <property type="term" value="P:Wnt signaling pathway"/>
    <property type="evidence" value="ECO:0007669"/>
    <property type="project" value="UniProtKB-KW"/>
</dbReference>
<dbReference type="Gene3D" id="2.10.90.10">
    <property type="entry name" value="Cystine-knot cytokines"/>
    <property type="match status" value="1"/>
</dbReference>
<feature type="signal peptide" evidence="9">
    <location>
        <begin position="1"/>
        <end position="21"/>
    </location>
</feature>
<sequence>MSAIKLWIVVVSGFAVGNCAGESRKIDEVQYKNHRTASVSNETLQNHAMQHKAYPVYPAQVYANLSNVRDFGANAEQKLPSRTTEMPMDVVRVFFTSAPVGKRKPLQDAGTTPVPSSTTPATDSVYRTVTPSTYIVTARNVAVSADTKDPLHKSPIYSVPRSEAEVKYATSTVDFRGAPTVTGEQSKIKTKFNGTKVRRILKAQNQASQSSLHSTVTTTAQMPPQSTSNQRNSTAFVVNAKANATAVASSKPFATVLVPKHVLDGGVQHHQQQVLRDYALQEDSFRPIVPPIFTPYKSPNAAAAVDTNSITDNRRSSGINHQQSPHRATTVTPVPKLSNYGFVKPLTYKVEEYVPDEVKPSAVLDRSYINEQDRSDRTSVISQKRDTENPHKRDHQLAPPYYENAPKHDGPPKRGESLKYGIVEPVVGEFDVGSGPQQYREFYQATEWPAAAVKYEKYDARSPSQQFTSVRVPGPVSEPPKEYFNGPPSSFSFRSPPASVPSLSSLQTESGGPEFVMGDLNPKDVLKSLLRDMLKSKQHSEIKQKTPPSMDEIIDSYLNTNQQKADDSFDIETDMNCNLRSTKYITDGQCVSTKPVVEAVCADRCLVSANSLSQRHRSSPFDNQQVEALQCADGDVKMVRVQLKCRDGNMFNNIIKVVSNCRCKLHPTQPQMRSHTHTMVKRERAPISPDIMALAAGRF</sequence>
<feature type="compositionally biased region" description="Low complexity" evidence="8">
    <location>
        <begin position="488"/>
        <end position="506"/>
    </location>
</feature>
<reference evidence="10" key="2">
    <citation type="submission" date="2022-06" db="UniProtKB">
        <authorList>
            <consortium name="EnsemblMetazoa"/>
        </authorList>
    </citation>
    <scope>IDENTIFICATION</scope>
</reference>
<name>A0A8R1W4A2_ACYPI</name>
<evidence type="ECO:0000256" key="1">
    <source>
        <dbReference type="ARBA" id="ARBA00004613"/>
    </source>
</evidence>
<evidence type="ECO:0000256" key="4">
    <source>
        <dbReference type="ARBA" id="ARBA00022687"/>
    </source>
</evidence>
<organism evidence="10 11">
    <name type="scientific">Acyrthosiphon pisum</name>
    <name type="common">Pea aphid</name>
    <dbReference type="NCBI Taxonomy" id="7029"/>
    <lineage>
        <taxon>Eukaryota</taxon>
        <taxon>Metazoa</taxon>
        <taxon>Ecdysozoa</taxon>
        <taxon>Arthropoda</taxon>
        <taxon>Hexapoda</taxon>
        <taxon>Insecta</taxon>
        <taxon>Pterygota</taxon>
        <taxon>Neoptera</taxon>
        <taxon>Paraneoptera</taxon>
        <taxon>Hemiptera</taxon>
        <taxon>Sternorrhyncha</taxon>
        <taxon>Aphidomorpha</taxon>
        <taxon>Aphidoidea</taxon>
        <taxon>Aphididae</taxon>
        <taxon>Macrosiphini</taxon>
        <taxon>Acyrthosiphon</taxon>
    </lineage>
</organism>
<proteinExistence type="inferred from homology"/>
<keyword evidence="3" id="KW-0964">Secreted</keyword>
<keyword evidence="6" id="KW-1015">Disulfide bond</keyword>
<dbReference type="GO" id="GO:0005615">
    <property type="term" value="C:extracellular space"/>
    <property type="evidence" value="ECO:0007669"/>
    <property type="project" value="InterPro"/>
</dbReference>
<feature type="compositionally biased region" description="Basic and acidic residues" evidence="8">
    <location>
        <begin position="405"/>
        <end position="414"/>
    </location>
</feature>
<feature type="region of interest" description="Disordered" evidence="8">
    <location>
        <begin position="309"/>
        <end position="333"/>
    </location>
</feature>
<evidence type="ECO:0000256" key="2">
    <source>
        <dbReference type="ARBA" id="ARBA00007850"/>
    </source>
</evidence>
<comment type="subcellular location">
    <subcellularLocation>
        <location evidence="1">Secreted</location>
    </subcellularLocation>
</comment>
<keyword evidence="5 9" id="KW-0732">Signal</keyword>
<feature type="chain" id="PRO_5035834004" description="Bursicon" evidence="9">
    <location>
        <begin position="22"/>
        <end position="699"/>
    </location>
</feature>
<feature type="compositionally biased region" description="Low complexity" evidence="8">
    <location>
        <begin position="111"/>
        <end position="124"/>
    </location>
</feature>
<accession>A0A8R1W4A2</accession>
<comment type="similarity">
    <text evidence="2">Belongs to the sclerostin family.</text>
</comment>
<feature type="compositionally biased region" description="Basic and acidic residues" evidence="8">
    <location>
        <begin position="371"/>
        <end position="391"/>
    </location>
</feature>
<feature type="region of interest" description="Disordered" evidence="8">
    <location>
        <begin position="368"/>
        <end position="414"/>
    </location>
</feature>
<dbReference type="GeneID" id="100158963"/>
<protein>
    <recommendedName>
        <fullName evidence="12">Bursicon</fullName>
    </recommendedName>
</protein>
<evidence type="ECO:0008006" key="12">
    <source>
        <dbReference type="Google" id="ProtNLM"/>
    </source>
</evidence>
<dbReference type="KEGG" id="api:100158963"/>
<dbReference type="RefSeq" id="XP_001952534.2">
    <property type="nucleotide sequence ID" value="XM_001952499.4"/>
</dbReference>
<evidence type="ECO:0000256" key="3">
    <source>
        <dbReference type="ARBA" id="ARBA00022525"/>
    </source>
</evidence>
<dbReference type="OrthoDB" id="6624188at2759"/>
<reference evidence="11" key="1">
    <citation type="submission" date="2010-06" db="EMBL/GenBank/DDBJ databases">
        <authorList>
            <person name="Jiang H."/>
            <person name="Abraham K."/>
            <person name="Ali S."/>
            <person name="Alsbrooks S.L."/>
            <person name="Anim B.N."/>
            <person name="Anosike U.S."/>
            <person name="Attaway T."/>
            <person name="Bandaranaike D.P."/>
            <person name="Battles P.K."/>
            <person name="Bell S.N."/>
            <person name="Bell A.V."/>
            <person name="Beltran B."/>
            <person name="Bickham C."/>
            <person name="Bustamante Y."/>
            <person name="Caleb T."/>
            <person name="Canada A."/>
            <person name="Cardenas V."/>
            <person name="Carter K."/>
            <person name="Chacko J."/>
            <person name="Chandrabose M.N."/>
            <person name="Chavez D."/>
            <person name="Chavez A."/>
            <person name="Chen L."/>
            <person name="Chu H.-S."/>
            <person name="Claassen K.J."/>
            <person name="Cockrell R."/>
            <person name="Collins M."/>
            <person name="Cooper J.A."/>
            <person name="Cree A."/>
            <person name="Curry S.M."/>
            <person name="Da Y."/>
            <person name="Dao M.D."/>
            <person name="Das B."/>
            <person name="Davila M.-L."/>
            <person name="Davy-Carroll L."/>
            <person name="Denson S."/>
            <person name="Dinh H."/>
            <person name="Ebong V.E."/>
            <person name="Edwards J.R."/>
            <person name="Egan A."/>
            <person name="El-Daye J."/>
            <person name="Escobedo L."/>
            <person name="Fernandez S."/>
            <person name="Fernando P.R."/>
            <person name="Flagg N."/>
            <person name="Forbes L.D."/>
            <person name="Fowler R.G."/>
            <person name="Fu Q."/>
            <person name="Gabisi R.A."/>
            <person name="Ganer J."/>
            <person name="Garbino Pronczuk A."/>
            <person name="Garcia R.M."/>
            <person name="Garner T."/>
            <person name="Garrett T.E."/>
            <person name="Gonzalez D.A."/>
            <person name="Hamid H."/>
            <person name="Hawkins E.S."/>
            <person name="Hirani K."/>
            <person name="Hogues M.E."/>
            <person name="Hollins B."/>
            <person name="Hsiao C.-H."/>
            <person name="Jabil R."/>
            <person name="James M.L."/>
            <person name="Jhangiani S.N."/>
            <person name="Johnson B."/>
            <person name="Johnson Q."/>
            <person name="Joshi V."/>
            <person name="Kalu J.B."/>
            <person name="Kam C."/>
            <person name="Kashfia A."/>
            <person name="Keebler J."/>
            <person name="Kisamo H."/>
            <person name="Kovar C.L."/>
            <person name="Lago L.A."/>
            <person name="Lai C.-Y."/>
            <person name="Laidlaw J."/>
            <person name="Lara F."/>
            <person name="Le T.-K."/>
            <person name="Lee S.L."/>
            <person name="Legall F.H."/>
            <person name="Lemon S.J."/>
            <person name="Lewis L.R."/>
            <person name="Li B."/>
            <person name="Liu Y."/>
            <person name="Liu Y.-S."/>
            <person name="Lopez J."/>
            <person name="Lozado R.J."/>
            <person name="Lu J."/>
            <person name="Madu R.C."/>
            <person name="Maheshwari M."/>
            <person name="Maheshwari R."/>
            <person name="Malloy K."/>
            <person name="Martinez E."/>
            <person name="Mathew T."/>
            <person name="Mercado I.C."/>
            <person name="Mercado C."/>
            <person name="Meyer B."/>
            <person name="Montgomery K."/>
            <person name="Morgan M.B."/>
            <person name="Munidasa M."/>
            <person name="Nazareth L.V."/>
            <person name="Nelson J."/>
            <person name="Ng B.M."/>
            <person name="Nguyen N.B."/>
            <person name="Nguyen P.Q."/>
            <person name="Nguyen T."/>
            <person name="Obregon M."/>
            <person name="Okwuonu G.O."/>
            <person name="Onwere C.G."/>
            <person name="Orozco G."/>
            <person name="Parra A."/>
            <person name="Patel S."/>
            <person name="Patil S."/>
            <person name="Perez A."/>
            <person name="Perez Y."/>
            <person name="Pham C."/>
            <person name="Primus E.L."/>
            <person name="Pu L.-L."/>
            <person name="Puazo M."/>
            <person name="Qin X."/>
            <person name="Quiroz J.B."/>
            <person name="Reese J."/>
            <person name="Richards S."/>
            <person name="Rives C.M."/>
            <person name="Robberts R."/>
            <person name="Ruiz S.J."/>
            <person name="Ruiz M.J."/>
            <person name="Santibanez J."/>
            <person name="Schneider B.W."/>
            <person name="Sisson I."/>
            <person name="Smith M."/>
            <person name="Sodergren E."/>
            <person name="Song X.-Z."/>
            <person name="Song B.B."/>
            <person name="Summersgill H."/>
            <person name="Thelus R."/>
            <person name="Thornton R.D."/>
            <person name="Trejos Z.Y."/>
            <person name="Usmani K."/>
            <person name="Vattathil S."/>
            <person name="Villasana D."/>
            <person name="Walker D.L."/>
            <person name="Wang S."/>
            <person name="Wang K."/>
            <person name="White C.S."/>
            <person name="Williams A.C."/>
            <person name="Williamson J."/>
            <person name="Wilson K."/>
            <person name="Woghiren I.O."/>
            <person name="Woodworth J.R."/>
            <person name="Worley K.C."/>
            <person name="Wright R.A."/>
            <person name="Wu W."/>
            <person name="Young L."/>
            <person name="Zhang L."/>
            <person name="Zhang J."/>
            <person name="Zhu Y."/>
            <person name="Muzny D.M."/>
            <person name="Weinstock G."/>
            <person name="Gibbs R.A."/>
        </authorList>
    </citation>
    <scope>NUCLEOTIDE SEQUENCE [LARGE SCALE GENOMIC DNA]</scope>
    <source>
        <strain evidence="11">LSR1</strain>
    </source>
</reference>
<dbReference type="Pfam" id="PF05463">
    <property type="entry name" value="Sclerostin"/>
    <property type="match status" value="1"/>
</dbReference>
<dbReference type="GO" id="GO:0030178">
    <property type="term" value="P:negative regulation of Wnt signaling pathway"/>
    <property type="evidence" value="ECO:0007669"/>
    <property type="project" value="TreeGrafter"/>
</dbReference>
<feature type="region of interest" description="Disordered" evidence="8">
    <location>
        <begin position="102"/>
        <end position="124"/>
    </location>
</feature>
<evidence type="ECO:0000313" key="11">
    <source>
        <dbReference type="Proteomes" id="UP000007819"/>
    </source>
</evidence>
<dbReference type="EnsemblMetazoa" id="XM_001952499.5">
    <property type="protein sequence ID" value="XP_001952534.2"/>
    <property type="gene ID" value="LOC100158963"/>
</dbReference>
<keyword evidence="7" id="KW-0325">Glycoprotein</keyword>
<dbReference type="InterPro" id="IPR008835">
    <property type="entry name" value="Sclerostin/SOSTDC1"/>
</dbReference>
<feature type="region of interest" description="Disordered" evidence="8">
    <location>
        <begin position="204"/>
        <end position="231"/>
    </location>
</feature>
<dbReference type="GO" id="GO:0036122">
    <property type="term" value="F:BMP binding"/>
    <property type="evidence" value="ECO:0007669"/>
    <property type="project" value="TreeGrafter"/>
</dbReference>
<feature type="compositionally biased region" description="Polar residues" evidence="8">
    <location>
        <begin position="309"/>
        <end position="332"/>
    </location>
</feature>
<evidence type="ECO:0000256" key="9">
    <source>
        <dbReference type="SAM" id="SignalP"/>
    </source>
</evidence>